<keyword evidence="1" id="KW-0560">Oxidoreductase</keyword>
<proteinExistence type="predicted"/>
<protein>
    <recommendedName>
        <fullName evidence="2">NADP-dependent oxidoreductase domain-containing protein</fullName>
    </recommendedName>
</protein>
<gene>
    <name evidence="3" type="ORF">HETIRDRAFT_309547</name>
</gene>
<dbReference type="Proteomes" id="UP000030671">
    <property type="component" value="Unassembled WGS sequence"/>
</dbReference>
<name>W4KJJ4_HETIT</name>
<dbReference type="OrthoDB" id="2310150at2759"/>
<dbReference type="InterPro" id="IPR050523">
    <property type="entry name" value="AKR_Detox_Biosynth"/>
</dbReference>
<dbReference type="InParanoid" id="W4KJJ4"/>
<dbReference type="Gene3D" id="3.20.20.100">
    <property type="entry name" value="NADP-dependent oxidoreductase domain"/>
    <property type="match status" value="1"/>
</dbReference>
<dbReference type="CDD" id="cd19075">
    <property type="entry name" value="AKR_AKR7A1-5"/>
    <property type="match status" value="1"/>
</dbReference>
<dbReference type="InterPro" id="IPR036812">
    <property type="entry name" value="NAD(P)_OxRdtase_dom_sf"/>
</dbReference>
<accession>W4KJJ4</accession>
<organism evidence="3 4">
    <name type="scientific">Heterobasidion irregulare (strain TC 32-1)</name>
    <dbReference type="NCBI Taxonomy" id="747525"/>
    <lineage>
        <taxon>Eukaryota</taxon>
        <taxon>Fungi</taxon>
        <taxon>Dikarya</taxon>
        <taxon>Basidiomycota</taxon>
        <taxon>Agaricomycotina</taxon>
        <taxon>Agaricomycetes</taxon>
        <taxon>Russulales</taxon>
        <taxon>Bondarzewiaceae</taxon>
        <taxon>Heterobasidion</taxon>
        <taxon>Heterobasidion annosum species complex</taxon>
    </lineage>
</organism>
<dbReference type="SUPFAM" id="SSF51430">
    <property type="entry name" value="NAD(P)-linked oxidoreductase"/>
    <property type="match status" value="1"/>
</dbReference>
<dbReference type="GO" id="GO:0016491">
    <property type="term" value="F:oxidoreductase activity"/>
    <property type="evidence" value="ECO:0007669"/>
    <property type="project" value="UniProtKB-KW"/>
</dbReference>
<dbReference type="GeneID" id="20669689"/>
<reference evidence="3 4" key="1">
    <citation type="journal article" date="2012" name="New Phytol.">
        <title>Insight into trade-off between wood decay and parasitism from the genome of a fungal forest pathogen.</title>
        <authorList>
            <person name="Olson A."/>
            <person name="Aerts A."/>
            <person name="Asiegbu F."/>
            <person name="Belbahri L."/>
            <person name="Bouzid O."/>
            <person name="Broberg A."/>
            <person name="Canback B."/>
            <person name="Coutinho P.M."/>
            <person name="Cullen D."/>
            <person name="Dalman K."/>
            <person name="Deflorio G."/>
            <person name="van Diepen L.T."/>
            <person name="Dunand C."/>
            <person name="Duplessis S."/>
            <person name="Durling M."/>
            <person name="Gonthier P."/>
            <person name="Grimwood J."/>
            <person name="Fossdal C.G."/>
            <person name="Hansson D."/>
            <person name="Henrissat B."/>
            <person name="Hietala A."/>
            <person name="Himmelstrand K."/>
            <person name="Hoffmeister D."/>
            <person name="Hogberg N."/>
            <person name="James T.Y."/>
            <person name="Karlsson M."/>
            <person name="Kohler A."/>
            <person name="Kues U."/>
            <person name="Lee Y.H."/>
            <person name="Lin Y.C."/>
            <person name="Lind M."/>
            <person name="Lindquist E."/>
            <person name="Lombard V."/>
            <person name="Lucas S."/>
            <person name="Lunden K."/>
            <person name="Morin E."/>
            <person name="Murat C."/>
            <person name="Park J."/>
            <person name="Raffaello T."/>
            <person name="Rouze P."/>
            <person name="Salamov A."/>
            <person name="Schmutz J."/>
            <person name="Solheim H."/>
            <person name="Stahlberg J."/>
            <person name="Velez H."/>
            <person name="de Vries R.P."/>
            <person name="Wiebenga A."/>
            <person name="Woodward S."/>
            <person name="Yakovlev I."/>
            <person name="Garbelotto M."/>
            <person name="Martin F."/>
            <person name="Grigoriev I.V."/>
            <person name="Stenlid J."/>
        </authorList>
    </citation>
    <scope>NUCLEOTIDE SEQUENCE [LARGE SCALE GENOMIC DNA]</scope>
    <source>
        <strain evidence="3 4">TC 32-1</strain>
    </source>
</reference>
<dbReference type="EMBL" id="KI925455">
    <property type="protein sequence ID" value="ETW86028.1"/>
    <property type="molecule type" value="Genomic_DNA"/>
</dbReference>
<dbReference type="KEGG" id="hir:HETIRDRAFT_309547"/>
<sequence length="322" mass="35575">MPSRVPLLFGSAVFGDEGRTPVRVTDTKDAQVLLDLFFKNRHTEIDSARLYGDGTTEVMLGKLDLRGAVVDTKINPSNPGDHSPEKLRATLDISIKALHPHKIRILYLHAPDRSVPFTDTLREINALHKEGKFEAFGLSNFPAWEVVEVIHICKANGWLEPTVYQGPYNAITRTIEPELIPCARKFGLRLIAYNPLAGGFFTGRINSREDKLDDKDTFNPANGWLGPILRKRYLKDGQLEALKVVQAAAEKHNITIPEIGHRWLQHHSLLSPGDGIVIGGSSVAHIQQNIENAAKGPLPDEVVEALDVANKIVGADAPPYCR</sequence>
<dbReference type="AlphaFoldDB" id="W4KJJ4"/>
<dbReference type="eggNOG" id="ENOG502QU2T">
    <property type="taxonomic scope" value="Eukaryota"/>
</dbReference>
<evidence type="ECO:0000313" key="3">
    <source>
        <dbReference type="EMBL" id="ETW86028.1"/>
    </source>
</evidence>
<feature type="domain" description="NADP-dependent oxidoreductase" evidence="2">
    <location>
        <begin position="7"/>
        <end position="309"/>
    </location>
</feature>
<dbReference type="PANTHER" id="PTHR43364">
    <property type="entry name" value="NADH-SPECIFIC METHYLGLYOXAL REDUCTASE-RELATED"/>
    <property type="match status" value="1"/>
</dbReference>
<evidence type="ECO:0000313" key="4">
    <source>
        <dbReference type="Proteomes" id="UP000030671"/>
    </source>
</evidence>
<keyword evidence="4" id="KW-1185">Reference proteome</keyword>
<dbReference type="InterPro" id="IPR023210">
    <property type="entry name" value="NADP_OxRdtase_dom"/>
</dbReference>
<dbReference type="Pfam" id="PF00248">
    <property type="entry name" value="Aldo_ket_red"/>
    <property type="match status" value="1"/>
</dbReference>
<evidence type="ECO:0000256" key="1">
    <source>
        <dbReference type="ARBA" id="ARBA00023002"/>
    </source>
</evidence>
<dbReference type="HOGENOM" id="CLU_023205_1_1_1"/>
<evidence type="ECO:0000259" key="2">
    <source>
        <dbReference type="Pfam" id="PF00248"/>
    </source>
</evidence>
<dbReference type="PANTHER" id="PTHR43364:SF4">
    <property type="entry name" value="NAD(P)-LINKED OXIDOREDUCTASE SUPERFAMILY PROTEIN"/>
    <property type="match status" value="1"/>
</dbReference>
<dbReference type="RefSeq" id="XP_009542814.1">
    <property type="nucleotide sequence ID" value="XM_009544519.1"/>
</dbReference>